<dbReference type="AlphaFoldDB" id="E8RAF3"/>
<reference evidence="8" key="1">
    <citation type="submission" date="2010-11" db="EMBL/GenBank/DDBJ databases">
        <title>The complete genome of Desulfurococcus mucosus DSM 2162.</title>
        <authorList>
            <consortium name="US DOE Joint Genome Institute (JGI-PGF)"/>
            <person name="Lucas S."/>
            <person name="Copeland A."/>
            <person name="Lapidus A."/>
            <person name="Bruce D."/>
            <person name="Goodwin L."/>
            <person name="Pitluck S."/>
            <person name="Kyrpides N."/>
            <person name="Mavromatis K."/>
            <person name="Pagani I."/>
            <person name="Ivanova N."/>
            <person name="Ovchinnikova G."/>
            <person name="Chertkov O."/>
            <person name="Held B."/>
            <person name="Brettin T."/>
            <person name="Detter J.C."/>
            <person name="Tapia R."/>
            <person name="Han C."/>
            <person name="Land M."/>
            <person name="Hauser L."/>
            <person name="Markowitz V."/>
            <person name="Cheng J.-F."/>
            <person name="Hugenholtz P."/>
            <person name="Woyke T."/>
            <person name="Wu D."/>
            <person name="Wirth R."/>
            <person name="Bilek Y."/>
            <person name="Hader T."/>
            <person name="Klenk H.-P."/>
            <person name="Eisen J.A."/>
        </authorList>
    </citation>
    <scope>NUCLEOTIDE SEQUENCE [LARGE SCALE GENOMIC DNA]</scope>
    <source>
        <strain evidence="8">ATCC 35584 / DSM 2162 / JCM 9187 / O7/1</strain>
    </source>
</reference>
<dbReference type="GO" id="GO:0003677">
    <property type="term" value="F:DNA binding"/>
    <property type="evidence" value="ECO:0007669"/>
    <property type="project" value="UniProtKB-UniRule"/>
</dbReference>
<feature type="domain" description="Proliferating cell nuclear antigen PCNA N-terminal" evidence="5">
    <location>
        <begin position="3"/>
        <end position="116"/>
    </location>
</feature>
<evidence type="ECO:0000313" key="7">
    <source>
        <dbReference type="EMBL" id="ADV64363.1"/>
    </source>
</evidence>
<dbReference type="GO" id="GO:0006272">
    <property type="term" value="P:leading strand elongation"/>
    <property type="evidence" value="ECO:0007669"/>
    <property type="project" value="TreeGrafter"/>
</dbReference>
<reference evidence="7 8" key="2">
    <citation type="journal article" date="2011" name="Stand. Genomic Sci.">
        <title>Complete genome sequence of Desulfurococcus mucosus type strain (O7/1).</title>
        <authorList>
            <person name="Wirth R."/>
            <person name="Chertkov O."/>
            <person name="Held B."/>
            <person name="Lapidus A."/>
            <person name="Nolan M."/>
            <person name="Lucas S."/>
            <person name="Hammon N."/>
            <person name="Deshpande S."/>
            <person name="Cheng J.F."/>
            <person name="Tapia R."/>
            <person name="Han C."/>
            <person name="Goodwin L."/>
            <person name="Pitluck S."/>
            <person name="Liolios K."/>
            <person name="Ioanna P."/>
            <person name="Ivanova N."/>
            <person name="Mavromatis K."/>
            <person name="Mikhailova N."/>
            <person name="Pati A."/>
            <person name="Chen A."/>
            <person name="Palaniappan K."/>
            <person name="Land M."/>
            <person name="Hauser L."/>
            <person name="Chang Y.J."/>
            <person name="Jeffries C.D."/>
            <person name="Bilek Y."/>
            <person name="Hader T."/>
            <person name="Rohde M."/>
            <person name="Spring S."/>
            <person name="Sikorski J."/>
            <person name="Goker M."/>
            <person name="Woyke T."/>
            <person name="Bristow J."/>
            <person name="Eisen J.A."/>
            <person name="Markowitz V."/>
            <person name="Hugenholtz P."/>
            <person name="Kyrpides N.C."/>
            <person name="Klenk H.P."/>
        </authorList>
    </citation>
    <scope>NUCLEOTIDE SEQUENCE [LARGE SCALE GENOMIC DNA]</scope>
    <source>
        <strain evidence="8">ATCC 35584 / DSM 2162 / JCM 9187 / O7/1</strain>
    </source>
</reference>
<protein>
    <recommendedName>
        <fullName evidence="4">DNA polymerase sliding clamp</fullName>
    </recommendedName>
    <alternativeName>
        <fullName evidence="4">Proliferating cell nuclear antigen homolog</fullName>
        <shortName evidence="4">PCNA</shortName>
    </alternativeName>
</protein>
<keyword evidence="8" id="KW-1185">Reference proteome</keyword>
<dbReference type="GO" id="GO:0030337">
    <property type="term" value="F:DNA polymerase processivity factor activity"/>
    <property type="evidence" value="ECO:0007669"/>
    <property type="project" value="UniProtKB-UniRule"/>
</dbReference>
<dbReference type="SUPFAM" id="SSF55979">
    <property type="entry name" value="DNA clamp"/>
    <property type="match status" value="2"/>
</dbReference>
<evidence type="ECO:0000256" key="3">
    <source>
        <dbReference type="ARBA" id="ARBA00023125"/>
    </source>
</evidence>
<dbReference type="HOGENOM" id="CLU_043978_1_0_2"/>
<dbReference type="HAMAP" id="MF_00317">
    <property type="entry name" value="DNApol_clamp_arch"/>
    <property type="match status" value="1"/>
</dbReference>
<dbReference type="Pfam" id="PF02747">
    <property type="entry name" value="PCNA_C"/>
    <property type="match status" value="1"/>
</dbReference>
<evidence type="ECO:0000313" key="8">
    <source>
        <dbReference type="Proteomes" id="UP000001068"/>
    </source>
</evidence>
<dbReference type="RefSeq" id="WP_013561585.1">
    <property type="nucleotide sequence ID" value="NC_014961.1"/>
</dbReference>
<sequence length="249" mass="27676">MRLRFRDAVVWRYAIASISKIIEEAGFKVDPEKGLVLRAMDPSTVVLVEFTMPRDAFSIYEVEGERFIGVNMEELAKVLKRARKGDELLLEVSGDGRLSVVFEGRGSRRFTLPSIELTHEELPEVSFEVGFKGRMLPKVFRDVISEVEPVSDAVEFSAVKGEGKLVVASRSEVAEAEIELSASEGALIEHEITEDSRAKYTVDYLTDISSASQAAELMSVEFGNDTPLKLTYELSGGGRLVFYVAPREE</sequence>
<dbReference type="eggNOG" id="arCOG00488">
    <property type="taxonomic scope" value="Archaea"/>
</dbReference>
<name>E8RAF3_DESM0</name>
<comment type="function">
    <text evidence="4">Sliding clamp subunit that acts as a moving platform for DNA processing. Responsible for tethering the catalytic subunit of DNA polymerase and other proteins to DNA during high-speed replication.</text>
</comment>
<comment type="similarity">
    <text evidence="1 4">Belongs to the PCNA family.</text>
</comment>
<evidence type="ECO:0000259" key="6">
    <source>
        <dbReference type="Pfam" id="PF02747"/>
    </source>
</evidence>
<dbReference type="InterPro" id="IPR022649">
    <property type="entry name" value="Pr_cel_nuc_antig_C"/>
</dbReference>
<dbReference type="GeneID" id="10152724"/>
<dbReference type="KEGG" id="dmu:Desmu_0044"/>
<accession>E8RAF3</accession>
<keyword evidence="2 4" id="KW-0235">DNA replication</keyword>
<dbReference type="Pfam" id="PF00705">
    <property type="entry name" value="PCNA_N"/>
    <property type="match status" value="1"/>
</dbReference>
<dbReference type="InterPro" id="IPR046938">
    <property type="entry name" value="DNA_clamp_sf"/>
</dbReference>
<comment type="subunit">
    <text evidence="4">Homotrimer. The subunits circularize to form a toroid; DNA passes through its center. Replication factor C (RFC) is required to load the toroid on the DNA.</text>
</comment>
<evidence type="ECO:0000256" key="4">
    <source>
        <dbReference type="HAMAP-Rule" id="MF_00317"/>
    </source>
</evidence>
<dbReference type="GO" id="GO:0006275">
    <property type="term" value="P:regulation of DNA replication"/>
    <property type="evidence" value="ECO:0007669"/>
    <property type="project" value="UniProtKB-UniRule"/>
</dbReference>
<keyword evidence="3 4" id="KW-0238">DNA-binding</keyword>
<dbReference type="InterPro" id="IPR000730">
    <property type="entry name" value="Pr_cel_nuc_antig"/>
</dbReference>
<dbReference type="CDD" id="cd00577">
    <property type="entry name" value="PCNA"/>
    <property type="match status" value="1"/>
</dbReference>
<dbReference type="EMBL" id="CP002363">
    <property type="protein sequence ID" value="ADV64363.1"/>
    <property type="molecule type" value="Genomic_DNA"/>
</dbReference>
<dbReference type="Gene3D" id="3.70.10.10">
    <property type="match status" value="1"/>
</dbReference>
<dbReference type="PANTHER" id="PTHR11352:SF0">
    <property type="entry name" value="PROLIFERATING CELL NUCLEAR ANTIGEN"/>
    <property type="match status" value="1"/>
</dbReference>
<evidence type="ECO:0000256" key="2">
    <source>
        <dbReference type="ARBA" id="ARBA00022705"/>
    </source>
</evidence>
<evidence type="ECO:0000259" key="5">
    <source>
        <dbReference type="Pfam" id="PF00705"/>
    </source>
</evidence>
<gene>
    <name evidence="4" type="primary">pcn</name>
    <name evidence="7" type="ordered locus">Desmu_0044</name>
</gene>
<dbReference type="OrthoDB" id="14749at2157"/>
<dbReference type="PANTHER" id="PTHR11352">
    <property type="entry name" value="PROLIFERATING CELL NUCLEAR ANTIGEN"/>
    <property type="match status" value="1"/>
</dbReference>
<feature type="domain" description="Proliferating cell nuclear antigen PCNA C-terminal" evidence="6">
    <location>
        <begin position="140"/>
        <end position="246"/>
    </location>
</feature>
<proteinExistence type="inferred from homology"/>
<dbReference type="InterPro" id="IPR022648">
    <property type="entry name" value="Pr_cel_nuc_antig_N"/>
</dbReference>
<evidence type="ECO:0000256" key="1">
    <source>
        <dbReference type="ARBA" id="ARBA00010462"/>
    </source>
</evidence>
<dbReference type="Proteomes" id="UP000001068">
    <property type="component" value="Chromosome"/>
</dbReference>
<dbReference type="NCBIfam" id="NF002221">
    <property type="entry name" value="PRK01115.1-4"/>
    <property type="match status" value="1"/>
</dbReference>
<dbReference type="STRING" id="765177.Desmu_0044"/>
<organism evidence="7 8">
    <name type="scientific">Desulfurococcus mucosus (strain ATCC 35584 / DSM 2162 / JCM 9187 / O7/1)</name>
    <dbReference type="NCBI Taxonomy" id="765177"/>
    <lineage>
        <taxon>Archaea</taxon>
        <taxon>Thermoproteota</taxon>
        <taxon>Thermoprotei</taxon>
        <taxon>Desulfurococcales</taxon>
        <taxon>Desulfurococcaceae</taxon>
        <taxon>Desulfurococcus</taxon>
    </lineage>
</organism>